<keyword evidence="7" id="KW-0012">Acyltransferase</keyword>
<dbReference type="InterPro" id="IPR002123">
    <property type="entry name" value="Plipid/glycerol_acylTrfase"/>
</dbReference>
<accession>A0A8K0DYY3</accession>
<evidence type="ECO:0000313" key="11">
    <source>
        <dbReference type="Proteomes" id="UP000796880"/>
    </source>
</evidence>
<evidence type="ECO:0000256" key="5">
    <source>
        <dbReference type="ARBA" id="ARBA00022989"/>
    </source>
</evidence>
<evidence type="ECO:0000256" key="1">
    <source>
        <dbReference type="ARBA" id="ARBA00004141"/>
    </source>
</evidence>
<dbReference type="Pfam" id="PF23270">
    <property type="entry name" value="HAD_RAM2_N"/>
    <property type="match status" value="1"/>
</dbReference>
<evidence type="ECO:0000259" key="9">
    <source>
        <dbReference type="SMART" id="SM00563"/>
    </source>
</evidence>
<dbReference type="Proteomes" id="UP000796880">
    <property type="component" value="Unassembled WGS sequence"/>
</dbReference>
<keyword evidence="6 8" id="KW-0472">Membrane</keyword>
<evidence type="ECO:0000256" key="7">
    <source>
        <dbReference type="ARBA" id="ARBA00023315"/>
    </source>
</evidence>
<dbReference type="OrthoDB" id="1854593at2759"/>
<evidence type="ECO:0000256" key="6">
    <source>
        <dbReference type="ARBA" id="ARBA00023136"/>
    </source>
</evidence>
<name>A0A8K0DYY3_9ROSA</name>
<evidence type="ECO:0000256" key="4">
    <source>
        <dbReference type="ARBA" id="ARBA00022692"/>
    </source>
</evidence>
<dbReference type="GO" id="GO:0010143">
    <property type="term" value="P:cutin biosynthetic process"/>
    <property type="evidence" value="ECO:0007669"/>
    <property type="project" value="TreeGrafter"/>
</dbReference>
<evidence type="ECO:0000256" key="2">
    <source>
        <dbReference type="ARBA" id="ARBA00007937"/>
    </source>
</evidence>
<keyword evidence="5 8" id="KW-1133">Transmembrane helix</keyword>
<dbReference type="SUPFAM" id="SSF69593">
    <property type="entry name" value="Glycerol-3-phosphate (1)-acyltransferase"/>
    <property type="match status" value="1"/>
</dbReference>
<sequence>MAKAFLLETFFFLFYRVLFRKLRGFRKNVSNTHASSHSKYHKYPSLVHRSSSDLSNHVTLIFNVEEALLKSSSSFPYFMLVAFEAGGLIRSLILFLLYPFICLVGEEMGLKIMVMVCFFGIKKDSFRLGSAVLPKFFLEDVGLEMFEVVRRGAKKVAVSNYPEVMVESFLRDYLQVDAVCGRELKVFHGYFVGVMEERKKDSPVMEEILAEKKLGSDIIGITSTSSFNKLKFPDHRLFSHCKDVYLVSNAEKSGWQSLPTDKYPKPLIFHDGRLAIRPTPLEALAILMWVPFGFVLSVFRIAVAVSLPYGMSSPILSFSGLRLTVTNKQPKTSFKESATRPQAKGLLYVCNHRTLLDPLYLSFSLKTNLIALTYSLSRMSEILSPIKTVRLTRNRDKDAHMMERLLNQGDLVICPEGTTCREPYLLRFSPLFSEISDEIVPVAVDTHVSMFHGTTAGGLKCLDPFFFLMNPAPLYTVQLLDKVSGLSGSHADGDKSRFDVANYVQTELGKALGFERTKFTRRDKYMILAGNEGTSCTK</sequence>
<keyword evidence="4 8" id="KW-0812">Transmembrane</keyword>
<comment type="similarity">
    <text evidence="2">Belongs to the GPAT/DAPAT family.</text>
</comment>
<dbReference type="Pfam" id="PF01553">
    <property type="entry name" value="Acyltransferase"/>
    <property type="match status" value="1"/>
</dbReference>
<dbReference type="AlphaFoldDB" id="A0A8K0DYY3"/>
<proteinExistence type="inferred from homology"/>
<dbReference type="PANTHER" id="PTHR15486:SF62">
    <property type="entry name" value="GLYCEROL-3-PHOSPHATE ACYLTRANSFERASE 2-RELATED"/>
    <property type="match status" value="1"/>
</dbReference>
<reference evidence="10" key="1">
    <citation type="submission" date="2020-03" db="EMBL/GenBank/DDBJ databases">
        <title>A high-quality chromosome-level genome assembly of a woody plant with both climbing and erect habits, Rhamnella rubrinervis.</title>
        <authorList>
            <person name="Lu Z."/>
            <person name="Yang Y."/>
            <person name="Zhu X."/>
            <person name="Sun Y."/>
        </authorList>
    </citation>
    <scope>NUCLEOTIDE SEQUENCE</scope>
    <source>
        <strain evidence="10">BYM</strain>
        <tissue evidence="10">Leaf</tissue>
    </source>
</reference>
<evidence type="ECO:0000313" key="10">
    <source>
        <dbReference type="EMBL" id="KAF3436564.1"/>
    </source>
</evidence>
<dbReference type="PANTHER" id="PTHR15486">
    <property type="entry name" value="ANCIENT UBIQUITOUS PROTEIN"/>
    <property type="match status" value="1"/>
</dbReference>
<evidence type="ECO:0000256" key="3">
    <source>
        <dbReference type="ARBA" id="ARBA00022679"/>
    </source>
</evidence>
<dbReference type="EMBL" id="VOIH02000010">
    <property type="protein sequence ID" value="KAF3436564.1"/>
    <property type="molecule type" value="Genomic_DNA"/>
</dbReference>
<dbReference type="GO" id="GO:0090447">
    <property type="term" value="F:glycerol-3-phosphate 2-O-acyltransferase activity"/>
    <property type="evidence" value="ECO:0007669"/>
    <property type="project" value="TreeGrafter"/>
</dbReference>
<feature type="domain" description="Phospholipid/glycerol acyltransferase" evidence="9">
    <location>
        <begin position="346"/>
        <end position="447"/>
    </location>
</feature>
<dbReference type="CDD" id="cd06551">
    <property type="entry name" value="LPLAT"/>
    <property type="match status" value="1"/>
</dbReference>
<evidence type="ECO:0000256" key="8">
    <source>
        <dbReference type="SAM" id="Phobius"/>
    </source>
</evidence>
<dbReference type="GO" id="GO:0016791">
    <property type="term" value="F:phosphatase activity"/>
    <property type="evidence" value="ECO:0007669"/>
    <property type="project" value="TreeGrafter"/>
</dbReference>
<protein>
    <recommendedName>
        <fullName evidence="9">Phospholipid/glycerol acyltransferase domain-containing protein</fullName>
    </recommendedName>
</protein>
<organism evidence="10 11">
    <name type="scientific">Rhamnella rubrinervis</name>
    <dbReference type="NCBI Taxonomy" id="2594499"/>
    <lineage>
        <taxon>Eukaryota</taxon>
        <taxon>Viridiplantae</taxon>
        <taxon>Streptophyta</taxon>
        <taxon>Embryophyta</taxon>
        <taxon>Tracheophyta</taxon>
        <taxon>Spermatophyta</taxon>
        <taxon>Magnoliopsida</taxon>
        <taxon>eudicotyledons</taxon>
        <taxon>Gunneridae</taxon>
        <taxon>Pentapetalae</taxon>
        <taxon>rosids</taxon>
        <taxon>fabids</taxon>
        <taxon>Rosales</taxon>
        <taxon>Rhamnaceae</taxon>
        <taxon>rhamnoid group</taxon>
        <taxon>Rhamneae</taxon>
        <taxon>Rhamnella</taxon>
    </lineage>
</organism>
<feature type="transmembrane region" description="Helical" evidence="8">
    <location>
        <begin position="77"/>
        <end position="105"/>
    </location>
</feature>
<comment type="caution">
    <text evidence="10">The sequence shown here is derived from an EMBL/GenBank/DDBJ whole genome shotgun (WGS) entry which is preliminary data.</text>
</comment>
<dbReference type="GO" id="GO:0016020">
    <property type="term" value="C:membrane"/>
    <property type="evidence" value="ECO:0007669"/>
    <property type="project" value="UniProtKB-SubCell"/>
</dbReference>
<dbReference type="SMART" id="SM00563">
    <property type="entry name" value="PlsC"/>
    <property type="match status" value="1"/>
</dbReference>
<dbReference type="InterPro" id="IPR056462">
    <property type="entry name" value="HAD_RAM2/GPAT1-8"/>
</dbReference>
<feature type="transmembrane region" description="Helical" evidence="8">
    <location>
        <begin position="283"/>
        <end position="309"/>
    </location>
</feature>
<gene>
    <name evidence="10" type="ORF">FNV43_RR23656</name>
</gene>
<comment type="subcellular location">
    <subcellularLocation>
        <location evidence="1">Membrane</location>
        <topology evidence="1">Multi-pass membrane protein</topology>
    </subcellularLocation>
</comment>
<keyword evidence="3" id="KW-0808">Transferase</keyword>
<keyword evidence="11" id="KW-1185">Reference proteome</keyword>